<feature type="domain" description="Glycoside hydrolase family 57 N-terminal" evidence="3">
    <location>
        <begin position="16"/>
        <end position="216"/>
    </location>
</feature>
<dbReference type="SUPFAM" id="SSF88713">
    <property type="entry name" value="Glycoside hydrolase/deacetylase"/>
    <property type="match status" value="1"/>
</dbReference>
<dbReference type="PANTHER" id="PTHR36306:SF1">
    <property type="entry name" value="ALPHA-AMYLASE-RELATED"/>
    <property type="match status" value="1"/>
</dbReference>
<organism evidence="4">
    <name type="scientific">marine sediment metagenome</name>
    <dbReference type="NCBI Taxonomy" id="412755"/>
    <lineage>
        <taxon>unclassified sequences</taxon>
        <taxon>metagenomes</taxon>
        <taxon>ecological metagenomes</taxon>
    </lineage>
</organism>
<dbReference type="AlphaFoldDB" id="X1RAA7"/>
<keyword evidence="2" id="KW-0119">Carbohydrate metabolism</keyword>
<dbReference type="InterPro" id="IPR004300">
    <property type="entry name" value="Glyco_hydro_57_N"/>
</dbReference>
<proteinExistence type="inferred from homology"/>
<dbReference type="Pfam" id="PF03065">
    <property type="entry name" value="Glyco_hydro_57"/>
    <property type="match status" value="1"/>
</dbReference>
<comment type="caution">
    <text evidence="4">The sequence shown here is derived from an EMBL/GenBank/DDBJ whole genome shotgun (WGS) entry which is preliminary data.</text>
</comment>
<feature type="non-terminal residue" evidence="4">
    <location>
        <position position="220"/>
    </location>
</feature>
<dbReference type="InterPro" id="IPR052046">
    <property type="entry name" value="GH57_Enzymes"/>
</dbReference>
<name>X1RAA7_9ZZZZ</name>
<dbReference type="InterPro" id="IPR011330">
    <property type="entry name" value="Glyco_hydro/deAcase_b/a-brl"/>
</dbReference>
<sequence length="220" mass="25959">MLHAYQPPYQDVGVLRKINKECYKPLFSMLEEHENIKISLNINSNLIEMFHEFDLEDTLELLKNLVSDNKIEILGTAKFHPILPLIPEKEAQNQIRLNEEINRLEFQKWERKGFFPPEMSINSKVAKFIKQLGYKWVIMSGIACPIKWPYDYIYCSPNGLQLFFRDDVLSNKISFNHINAKEFVKDLNDIFKDKKGPKDKDKYVITAMDSETFGHHIKKY</sequence>
<dbReference type="EMBL" id="BARW01002779">
    <property type="protein sequence ID" value="GAI60085.1"/>
    <property type="molecule type" value="Genomic_DNA"/>
</dbReference>
<evidence type="ECO:0000313" key="4">
    <source>
        <dbReference type="EMBL" id="GAI60085.1"/>
    </source>
</evidence>
<accession>X1RAA7</accession>
<dbReference type="PANTHER" id="PTHR36306">
    <property type="entry name" value="ALPHA-AMYLASE-RELATED-RELATED"/>
    <property type="match status" value="1"/>
</dbReference>
<dbReference type="Gene3D" id="3.20.110.20">
    <property type="match status" value="1"/>
</dbReference>
<evidence type="ECO:0000259" key="3">
    <source>
        <dbReference type="Pfam" id="PF03065"/>
    </source>
</evidence>
<gene>
    <name evidence="4" type="ORF">S12H4_07507</name>
</gene>
<comment type="similarity">
    <text evidence="1">Belongs to the glycosyl hydrolase 57 family.</text>
</comment>
<protein>
    <recommendedName>
        <fullName evidence="3">Glycoside hydrolase family 57 N-terminal domain-containing protein</fullName>
    </recommendedName>
</protein>
<dbReference type="GO" id="GO:0003824">
    <property type="term" value="F:catalytic activity"/>
    <property type="evidence" value="ECO:0007669"/>
    <property type="project" value="InterPro"/>
</dbReference>
<dbReference type="GO" id="GO:0005975">
    <property type="term" value="P:carbohydrate metabolic process"/>
    <property type="evidence" value="ECO:0007669"/>
    <property type="project" value="InterPro"/>
</dbReference>
<evidence type="ECO:0000256" key="1">
    <source>
        <dbReference type="ARBA" id="ARBA00006821"/>
    </source>
</evidence>
<reference evidence="4" key="1">
    <citation type="journal article" date="2014" name="Front. Microbiol.">
        <title>High frequency of phylogenetically diverse reductive dehalogenase-homologous genes in deep subseafloor sedimentary metagenomes.</title>
        <authorList>
            <person name="Kawai M."/>
            <person name="Futagami T."/>
            <person name="Toyoda A."/>
            <person name="Takaki Y."/>
            <person name="Nishi S."/>
            <person name="Hori S."/>
            <person name="Arai W."/>
            <person name="Tsubouchi T."/>
            <person name="Morono Y."/>
            <person name="Uchiyama I."/>
            <person name="Ito T."/>
            <person name="Fujiyama A."/>
            <person name="Inagaki F."/>
            <person name="Takami H."/>
        </authorList>
    </citation>
    <scope>NUCLEOTIDE SEQUENCE</scope>
    <source>
        <strain evidence="4">Expedition CK06-06</strain>
    </source>
</reference>
<evidence type="ECO:0000256" key="2">
    <source>
        <dbReference type="ARBA" id="ARBA00023277"/>
    </source>
</evidence>